<dbReference type="InterPro" id="IPR052897">
    <property type="entry name" value="Sec-Metab_Biosynth_Hydrolase"/>
</dbReference>
<dbReference type="RefSeq" id="WP_345347684.1">
    <property type="nucleotide sequence ID" value="NZ_BAABFB010000052.1"/>
</dbReference>
<dbReference type="SUPFAM" id="SSF53474">
    <property type="entry name" value="alpha/beta-Hydrolases"/>
    <property type="match status" value="1"/>
</dbReference>
<dbReference type="GO" id="GO:0016787">
    <property type="term" value="F:hydrolase activity"/>
    <property type="evidence" value="ECO:0007669"/>
    <property type="project" value="UniProtKB-KW"/>
</dbReference>
<keyword evidence="2" id="KW-0378">Hydrolase</keyword>
<dbReference type="InterPro" id="IPR000073">
    <property type="entry name" value="AB_hydrolase_1"/>
</dbReference>
<evidence type="ECO:0000313" key="2">
    <source>
        <dbReference type="EMBL" id="GAA4483374.1"/>
    </source>
</evidence>
<sequence>MSTPTTPSIVFAHGLWADGSCFSKVIPALQADGHEVVSTQNSLDTLEGDVAAVKRALGRVRSPAILVGHSYGGTVITAAGTDDRVAGLVYIAALAPDEDETSQSLQAKFPTTDVFAHIEVSEGRIWLRSDGIECFAGDLSEQEQQLVFATQGVPAADLFDQQVSGTAWKSKPSWYIVGRNDRTVHPELERFCAKRMDASTYEADSSHVPMLSQPGLVLDVIRAAAKSCQGA</sequence>
<dbReference type="PANTHER" id="PTHR37017:SF11">
    <property type="entry name" value="ESTERASE_LIPASE_THIOESTERASE DOMAIN-CONTAINING PROTEIN"/>
    <property type="match status" value="1"/>
</dbReference>
<organism evidence="2 3">
    <name type="scientific">Rhodococcus olei</name>
    <dbReference type="NCBI Taxonomy" id="2161675"/>
    <lineage>
        <taxon>Bacteria</taxon>
        <taxon>Bacillati</taxon>
        <taxon>Actinomycetota</taxon>
        <taxon>Actinomycetes</taxon>
        <taxon>Mycobacteriales</taxon>
        <taxon>Nocardiaceae</taxon>
        <taxon>Rhodococcus</taxon>
    </lineage>
</organism>
<dbReference type="EMBL" id="BAABFB010000052">
    <property type="protein sequence ID" value="GAA4483374.1"/>
    <property type="molecule type" value="Genomic_DNA"/>
</dbReference>
<comment type="caution">
    <text evidence="2">The sequence shown here is derived from an EMBL/GenBank/DDBJ whole genome shotgun (WGS) entry which is preliminary data.</text>
</comment>
<dbReference type="PANTHER" id="PTHR37017">
    <property type="entry name" value="AB HYDROLASE-1 DOMAIN-CONTAINING PROTEIN-RELATED"/>
    <property type="match status" value="1"/>
</dbReference>
<gene>
    <name evidence="2" type="ORF">GCM10023094_34840</name>
</gene>
<dbReference type="InterPro" id="IPR029058">
    <property type="entry name" value="AB_hydrolase_fold"/>
</dbReference>
<protein>
    <submittedName>
        <fullName evidence="2">Alpha/beta hydrolase</fullName>
    </submittedName>
</protein>
<name>A0ABP8P7Q9_9NOCA</name>
<proteinExistence type="predicted"/>
<feature type="domain" description="AB hydrolase-1" evidence="1">
    <location>
        <begin position="9"/>
        <end position="219"/>
    </location>
</feature>
<dbReference type="Pfam" id="PF12697">
    <property type="entry name" value="Abhydrolase_6"/>
    <property type="match status" value="1"/>
</dbReference>
<keyword evidence="3" id="KW-1185">Reference proteome</keyword>
<evidence type="ECO:0000259" key="1">
    <source>
        <dbReference type="Pfam" id="PF12697"/>
    </source>
</evidence>
<accession>A0ABP8P7Q9</accession>
<dbReference type="Proteomes" id="UP001501183">
    <property type="component" value="Unassembled WGS sequence"/>
</dbReference>
<dbReference type="Gene3D" id="3.40.50.1820">
    <property type="entry name" value="alpha/beta hydrolase"/>
    <property type="match status" value="1"/>
</dbReference>
<evidence type="ECO:0000313" key="3">
    <source>
        <dbReference type="Proteomes" id="UP001501183"/>
    </source>
</evidence>
<reference evidence="3" key="1">
    <citation type="journal article" date="2019" name="Int. J. Syst. Evol. Microbiol.">
        <title>The Global Catalogue of Microorganisms (GCM) 10K type strain sequencing project: providing services to taxonomists for standard genome sequencing and annotation.</title>
        <authorList>
            <consortium name="The Broad Institute Genomics Platform"/>
            <consortium name="The Broad Institute Genome Sequencing Center for Infectious Disease"/>
            <person name="Wu L."/>
            <person name="Ma J."/>
        </authorList>
    </citation>
    <scope>NUCLEOTIDE SEQUENCE [LARGE SCALE GENOMIC DNA]</scope>
    <source>
        <strain evidence="3">JCM 32206</strain>
    </source>
</reference>